<accession>A0A8S5PCC4</accession>
<evidence type="ECO:0008006" key="3">
    <source>
        <dbReference type="Google" id="ProtNLM"/>
    </source>
</evidence>
<evidence type="ECO:0000256" key="1">
    <source>
        <dbReference type="SAM" id="Phobius"/>
    </source>
</evidence>
<keyword evidence="1" id="KW-1133">Transmembrane helix</keyword>
<dbReference type="PROSITE" id="PS51257">
    <property type="entry name" value="PROKAR_LIPOPROTEIN"/>
    <property type="match status" value="1"/>
</dbReference>
<feature type="transmembrane region" description="Helical" evidence="1">
    <location>
        <begin position="28"/>
        <end position="47"/>
    </location>
</feature>
<sequence length="80" mass="8447">MIKTGNILMVSGSTAAILSACGYDGQPVIGGIVFLIGLALLGTGNKLKKIQSEREKVNFRCRLKRKIAPSDSLARTGAID</sequence>
<keyword evidence="1" id="KW-0472">Membrane</keyword>
<organism evidence="2">
    <name type="scientific">Myoviridae sp. ctvns3</name>
    <dbReference type="NCBI Taxonomy" id="2825204"/>
    <lineage>
        <taxon>Viruses</taxon>
        <taxon>Duplodnaviria</taxon>
        <taxon>Heunggongvirae</taxon>
        <taxon>Uroviricota</taxon>
        <taxon>Caudoviricetes</taxon>
    </lineage>
</organism>
<proteinExistence type="predicted"/>
<name>A0A8S5PCC4_9CAUD</name>
<reference evidence="2" key="1">
    <citation type="journal article" date="2021" name="Proc. Natl. Acad. Sci. U.S.A.">
        <title>A Catalog of Tens of Thousands of Viruses from Human Metagenomes Reveals Hidden Associations with Chronic Diseases.</title>
        <authorList>
            <person name="Tisza M.J."/>
            <person name="Buck C.B."/>
        </authorList>
    </citation>
    <scope>NUCLEOTIDE SEQUENCE</scope>
    <source>
        <strain evidence="2">Ctvns3</strain>
    </source>
</reference>
<protein>
    <recommendedName>
        <fullName evidence="3">Lipoprotein</fullName>
    </recommendedName>
</protein>
<dbReference type="EMBL" id="BK015391">
    <property type="protein sequence ID" value="DAE04626.1"/>
    <property type="molecule type" value="Genomic_DNA"/>
</dbReference>
<evidence type="ECO:0000313" key="2">
    <source>
        <dbReference type="EMBL" id="DAE04626.1"/>
    </source>
</evidence>
<keyword evidence="1" id="KW-0812">Transmembrane</keyword>